<reference evidence="2 3" key="1">
    <citation type="submission" date="2017-09" db="EMBL/GenBank/DDBJ databases">
        <title>Depth-based differentiation of microbial function through sediment-hosted aquifers and enrichment of novel symbionts in the deep terrestrial subsurface.</title>
        <authorList>
            <person name="Probst A.J."/>
            <person name="Ladd B."/>
            <person name="Jarett J.K."/>
            <person name="Geller-Mcgrath D.E."/>
            <person name="Sieber C.M."/>
            <person name="Emerson J.B."/>
            <person name="Anantharaman K."/>
            <person name="Thomas B.C."/>
            <person name="Malmstrom R."/>
            <person name="Stieglmeier M."/>
            <person name="Klingl A."/>
            <person name="Woyke T."/>
            <person name="Ryan C.M."/>
            <person name="Banfield J.F."/>
        </authorList>
    </citation>
    <scope>NUCLEOTIDE SEQUENCE [LARGE SCALE GENOMIC DNA]</scope>
    <source>
        <strain evidence="2">CG22_combo_CG10-13_8_21_14_all_39_10</strain>
    </source>
</reference>
<name>A0A2H0BL70_9BACT</name>
<dbReference type="InterPro" id="IPR002716">
    <property type="entry name" value="PIN_dom"/>
</dbReference>
<dbReference type="Pfam" id="PF01850">
    <property type="entry name" value="PIN"/>
    <property type="match status" value="1"/>
</dbReference>
<dbReference type="InterPro" id="IPR029060">
    <property type="entry name" value="PIN-like_dom_sf"/>
</dbReference>
<protein>
    <submittedName>
        <fullName evidence="2">PIN domain nuclease</fullName>
    </submittedName>
</protein>
<accession>A0A2H0BL70</accession>
<evidence type="ECO:0000313" key="2">
    <source>
        <dbReference type="EMBL" id="PIP57748.1"/>
    </source>
</evidence>
<organism evidence="2 3">
    <name type="scientific">Candidatus Woesebacteria bacterium CG22_combo_CG10-13_8_21_14_all_39_10</name>
    <dbReference type="NCBI Taxonomy" id="1975059"/>
    <lineage>
        <taxon>Bacteria</taxon>
        <taxon>Candidatus Woeseibacteriota</taxon>
    </lineage>
</organism>
<dbReference type="InterPro" id="IPR041705">
    <property type="entry name" value="PIN_Sll0205"/>
</dbReference>
<dbReference type="PANTHER" id="PTHR36173:SF2">
    <property type="entry name" value="RIBONUCLEASE VAPC16"/>
    <property type="match status" value="1"/>
</dbReference>
<dbReference type="Proteomes" id="UP000229847">
    <property type="component" value="Unassembled WGS sequence"/>
</dbReference>
<feature type="domain" description="PIN" evidence="1">
    <location>
        <begin position="3"/>
        <end position="124"/>
    </location>
</feature>
<comment type="caution">
    <text evidence="2">The sequence shown here is derived from an EMBL/GenBank/DDBJ whole genome shotgun (WGS) entry which is preliminary data.</text>
</comment>
<dbReference type="AlphaFoldDB" id="A0A2H0BL70"/>
<dbReference type="EMBL" id="PCSW01000044">
    <property type="protein sequence ID" value="PIP57748.1"/>
    <property type="molecule type" value="Genomic_DNA"/>
</dbReference>
<sequence>MNYLIDTHIFLWAIFSPKKISKNIKEVLRDPELTKYVSIITFWEISLKFSLNKLDLTGVSPDKLPAIAKDTGFEILDLKAEAASSFYKLPRIKNKDPFDRMLAWQAICNNFVLLTQDKGFAEYRDQDLKIIR</sequence>
<dbReference type="Gene3D" id="3.40.50.1010">
    <property type="entry name" value="5'-nuclease"/>
    <property type="match status" value="1"/>
</dbReference>
<dbReference type="InterPro" id="IPR052919">
    <property type="entry name" value="TA_system_RNase"/>
</dbReference>
<evidence type="ECO:0000259" key="1">
    <source>
        <dbReference type="Pfam" id="PF01850"/>
    </source>
</evidence>
<dbReference type="CDD" id="cd09872">
    <property type="entry name" value="PIN_Sll0205-like"/>
    <property type="match status" value="1"/>
</dbReference>
<evidence type="ECO:0000313" key="3">
    <source>
        <dbReference type="Proteomes" id="UP000229847"/>
    </source>
</evidence>
<proteinExistence type="predicted"/>
<dbReference type="SUPFAM" id="SSF88723">
    <property type="entry name" value="PIN domain-like"/>
    <property type="match status" value="1"/>
</dbReference>
<gene>
    <name evidence="2" type="ORF">COX03_01425</name>
</gene>
<dbReference type="PANTHER" id="PTHR36173">
    <property type="entry name" value="RIBONUCLEASE VAPC16-RELATED"/>
    <property type="match status" value="1"/>
</dbReference>